<accession>A0A372LWV3</accession>
<dbReference type="Gene3D" id="3.30.565.10">
    <property type="entry name" value="Histidine kinase-like ATPase, C-terminal domain"/>
    <property type="match status" value="1"/>
</dbReference>
<dbReference type="InterPro" id="IPR050267">
    <property type="entry name" value="Anti-sigma-factor_SerPK"/>
</dbReference>
<gene>
    <name evidence="3" type="ORF">DY218_32655</name>
</gene>
<keyword evidence="1" id="KW-0418">Kinase</keyword>
<name>A0A372LWV3_9ACTN</name>
<evidence type="ECO:0000259" key="2">
    <source>
        <dbReference type="Pfam" id="PF13581"/>
    </source>
</evidence>
<dbReference type="Pfam" id="PF13581">
    <property type="entry name" value="HATPase_c_2"/>
    <property type="match status" value="1"/>
</dbReference>
<dbReference type="PANTHER" id="PTHR35526:SF3">
    <property type="entry name" value="ANTI-SIGMA-F FACTOR RSBW"/>
    <property type="match status" value="1"/>
</dbReference>
<keyword evidence="3" id="KW-0547">Nucleotide-binding</keyword>
<keyword evidence="3" id="KW-0067">ATP-binding</keyword>
<dbReference type="CDD" id="cd16936">
    <property type="entry name" value="HATPase_RsbW-like"/>
    <property type="match status" value="1"/>
</dbReference>
<evidence type="ECO:0000313" key="3">
    <source>
        <dbReference type="EMBL" id="RFU82497.1"/>
    </source>
</evidence>
<dbReference type="GO" id="GO:0004674">
    <property type="term" value="F:protein serine/threonine kinase activity"/>
    <property type="evidence" value="ECO:0007669"/>
    <property type="project" value="UniProtKB-KW"/>
</dbReference>
<sequence length="154" mass="16428">MCTERDDPWTDGCIVLTPARLQAQFASSPRGARLARRAAVRQLATWGHPPDSDVACEVGLVVAELAANAVQHGRAPGHRFALCITHDPASTLIRMEIADATGSRLPPLGPPTPACPTAESGRGLTLVDTLATRWGTTPRDPLGKTVWAEIRYDA</sequence>
<reference evidence="3 4" key="1">
    <citation type="submission" date="2018-08" db="EMBL/GenBank/DDBJ databases">
        <title>Isolation, diversity and antifungal activity of Actinobacteria from wheat.</title>
        <authorList>
            <person name="Han C."/>
        </authorList>
    </citation>
    <scope>NUCLEOTIDE SEQUENCE [LARGE SCALE GENOMIC DNA]</scope>
    <source>
        <strain evidence="3 4">NEAU-YY421</strain>
    </source>
</reference>
<evidence type="ECO:0000256" key="1">
    <source>
        <dbReference type="ARBA" id="ARBA00022527"/>
    </source>
</evidence>
<dbReference type="InterPro" id="IPR036890">
    <property type="entry name" value="HATPase_C_sf"/>
</dbReference>
<dbReference type="OrthoDB" id="3473697at2"/>
<keyword evidence="1" id="KW-0808">Transferase</keyword>
<dbReference type="GO" id="GO:0005524">
    <property type="term" value="F:ATP binding"/>
    <property type="evidence" value="ECO:0007669"/>
    <property type="project" value="UniProtKB-KW"/>
</dbReference>
<evidence type="ECO:0000313" key="4">
    <source>
        <dbReference type="Proteomes" id="UP000263094"/>
    </source>
</evidence>
<feature type="domain" description="Histidine kinase/HSP90-like ATPase" evidence="2">
    <location>
        <begin position="26"/>
        <end position="148"/>
    </location>
</feature>
<protein>
    <submittedName>
        <fullName evidence="3">ATP-binding protein</fullName>
    </submittedName>
</protein>
<dbReference type="Proteomes" id="UP000263094">
    <property type="component" value="Unassembled WGS sequence"/>
</dbReference>
<dbReference type="PANTHER" id="PTHR35526">
    <property type="entry name" value="ANTI-SIGMA-F FACTOR RSBW-RELATED"/>
    <property type="match status" value="1"/>
</dbReference>
<organism evidence="3 4">
    <name type="scientific">Streptomyces triticagri</name>
    <dbReference type="NCBI Taxonomy" id="2293568"/>
    <lineage>
        <taxon>Bacteria</taxon>
        <taxon>Bacillati</taxon>
        <taxon>Actinomycetota</taxon>
        <taxon>Actinomycetes</taxon>
        <taxon>Kitasatosporales</taxon>
        <taxon>Streptomycetaceae</taxon>
        <taxon>Streptomyces</taxon>
    </lineage>
</organism>
<dbReference type="AlphaFoldDB" id="A0A372LWV3"/>
<dbReference type="EMBL" id="QUAK01000236">
    <property type="protein sequence ID" value="RFU82497.1"/>
    <property type="molecule type" value="Genomic_DNA"/>
</dbReference>
<keyword evidence="1" id="KW-0723">Serine/threonine-protein kinase</keyword>
<comment type="caution">
    <text evidence="3">The sequence shown here is derived from an EMBL/GenBank/DDBJ whole genome shotgun (WGS) entry which is preliminary data.</text>
</comment>
<proteinExistence type="predicted"/>
<keyword evidence="4" id="KW-1185">Reference proteome</keyword>
<dbReference type="SUPFAM" id="SSF55874">
    <property type="entry name" value="ATPase domain of HSP90 chaperone/DNA topoisomerase II/histidine kinase"/>
    <property type="match status" value="1"/>
</dbReference>
<dbReference type="InterPro" id="IPR003594">
    <property type="entry name" value="HATPase_dom"/>
</dbReference>